<keyword evidence="1" id="KW-0732">Signal</keyword>
<evidence type="ECO:0000256" key="1">
    <source>
        <dbReference type="SAM" id="SignalP"/>
    </source>
</evidence>
<sequence>MKKKLAPFLVAQLAFASVAAASDLKQTLAASDIQTTVSTFTLVENTAFVPPSEAAAPISPFNGTLTFSESKLLTEPAKFKSEKVGGKFTQVFPAISIAFVSDGENLIPATQDIIRNGSLEPGTSYWDVIVQPGKIWSEVSDNGWSRASFPFSLVHSFEGETHNGVAIFLYKGDKVSSVRYQITQQTAPFLVEDYFTAGGTLNASFDGSGVSDARSIVDRFRQSEQSKFKIADWSELAKRNPGIAVDNFDSDIARGELVADGLRIDDTFYLKSCKTVAGPLPYCDRQRFGVWSVTKSAGVGVAMLRLAEKYEPDILEQKISDYVTEAKGVAGWQDVTFGDAFSMSTGMGYGSEDPKHGISDPFDGPYTPWYSARTAAEKIRLMLRDGKRYPWKPGEVARYRDEDMFLLGVALDRYVKTKEGASADLWTFINREVYEPLGIYYAPINATIEADPKADQPLMFQGLYATFSDLMKIAKLYQDGGRIGNKQVLNAMLLHDILPSEAEFGLSTGVARTPFYSRSFWRAKFEGKKCSFYFPSMQGWGKNFVMLLPNDMTVLRLAKTLDGNDAASNLDSMTAVANSIRPLCP</sequence>
<protein>
    <submittedName>
        <fullName evidence="3">Serine hydrolase</fullName>
    </submittedName>
</protein>
<feature type="domain" description="Beta-lactamase-related" evidence="2">
    <location>
        <begin position="277"/>
        <end position="565"/>
    </location>
</feature>
<accession>A0A7V6PDJ5</accession>
<keyword evidence="3" id="KW-0378">Hydrolase</keyword>
<dbReference type="InterPro" id="IPR012338">
    <property type="entry name" value="Beta-lactam/transpept-like"/>
</dbReference>
<name>A0A7V6PDJ5_9HYPH</name>
<feature type="chain" id="PRO_5030994578" evidence="1">
    <location>
        <begin position="22"/>
        <end position="585"/>
    </location>
</feature>
<dbReference type="AlphaFoldDB" id="A0A7V6PDJ5"/>
<dbReference type="InterPro" id="IPR001466">
    <property type="entry name" value="Beta-lactam-related"/>
</dbReference>
<feature type="signal peptide" evidence="1">
    <location>
        <begin position="1"/>
        <end position="21"/>
    </location>
</feature>
<dbReference type="Gene3D" id="3.40.710.10">
    <property type="entry name" value="DD-peptidase/beta-lactamase superfamily"/>
    <property type="match status" value="1"/>
</dbReference>
<gene>
    <name evidence="3" type="ORF">GXX48_15245</name>
</gene>
<dbReference type="EMBL" id="DUMN01000427">
    <property type="protein sequence ID" value="HHV68986.1"/>
    <property type="molecule type" value="Genomic_DNA"/>
</dbReference>
<proteinExistence type="predicted"/>
<dbReference type="SUPFAM" id="SSF56601">
    <property type="entry name" value="beta-lactamase/transpeptidase-like"/>
    <property type="match status" value="1"/>
</dbReference>
<dbReference type="GO" id="GO:0016787">
    <property type="term" value="F:hydrolase activity"/>
    <property type="evidence" value="ECO:0007669"/>
    <property type="project" value="UniProtKB-KW"/>
</dbReference>
<dbReference type="Proteomes" id="UP000551563">
    <property type="component" value="Unassembled WGS sequence"/>
</dbReference>
<reference evidence="3 4" key="1">
    <citation type="journal article" date="2020" name="Biotechnol. Biofuels">
        <title>New insights from the biogas microbiome by comprehensive genome-resolved metagenomics of nearly 1600 species originating from multiple anaerobic digesters.</title>
        <authorList>
            <person name="Campanaro S."/>
            <person name="Treu L."/>
            <person name="Rodriguez-R L.M."/>
            <person name="Kovalovszki A."/>
            <person name="Ziels R.M."/>
            <person name="Maus I."/>
            <person name="Zhu X."/>
            <person name="Kougias P.G."/>
            <person name="Basile A."/>
            <person name="Luo G."/>
            <person name="Schluter A."/>
            <person name="Konstantinidis K.T."/>
            <person name="Angelidaki I."/>
        </authorList>
    </citation>
    <scope>NUCLEOTIDE SEQUENCE [LARGE SCALE GENOMIC DNA]</scope>
    <source>
        <strain evidence="3">AS04akNAM_66</strain>
    </source>
</reference>
<organism evidence="3 4">
    <name type="scientific">Brucella intermedia</name>
    <dbReference type="NCBI Taxonomy" id="94625"/>
    <lineage>
        <taxon>Bacteria</taxon>
        <taxon>Pseudomonadati</taxon>
        <taxon>Pseudomonadota</taxon>
        <taxon>Alphaproteobacteria</taxon>
        <taxon>Hyphomicrobiales</taxon>
        <taxon>Brucellaceae</taxon>
        <taxon>Brucella/Ochrobactrum group</taxon>
        <taxon>Brucella</taxon>
    </lineage>
</organism>
<evidence type="ECO:0000313" key="4">
    <source>
        <dbReference type="Proteomes" id="UP000551563"/>
    </source>
</evidence>
<dbReference type="Pfam" id="PF00144">
    <property type="entry name" value="Beta-lactamase"/>
    <property type="match status" value="1"/>
</dbReference>
<evidence type="ECO:0000259" key="2">
    <source>
        <dbReference type="Pfam" id="PF00144"/>
    </source>
</evidence>
<evidence type="ECO:0000313" key="3">
    <source>
        <dbReference type="EMBL" id="HHV68986.1"/>
    </source>
</evidence>
<comment type="caution">
    <text evidence="3">The sequence shown here is derived from an EMBL/GenBank/DDBJ whole genome shotgun (WGS) entry which is preliminary data.</text>
</comment>